<name>A0AAE1NN01_9EUCA</name>
<dbReference type="Proteomes" id="UP001292094">
    <property type="component" value="Unassembled WGS sequence"/>
</dbReference>
<sequence>MEASAGEQETIRDDVGVWRIREMEAMATECQSPPPPSPPHPPPPPSETTTETSEQKNNKTGQKNIEQQNMTQ</sequence>
<comment type="caution">
    <text evidence="2">The sequence shown here is derived from an EMBL/GenBank/DDBJ whole genome shotgun (WGS) entry which is preliminary data.</text>
</comment>
<feature type="region of interest" description="Disordered" evidence="1">
    <location>
        <begin position="22"/>
        <end position="72"/>
    </location>
</feature>
<feature type="compositionally biased region" description="Pro residues" evidence="1">
    <location>
        <begin position="32"/>
        <end position="46"/>
    </location>
</feature>
<accession>A0AAE1NN01</accession>
<reference evidence="2" key="1">
    <citation type="submission" date="2023-11" db="EMBL/GenBank/DDBJ databases">
        <title>Genome assemblies of two species of porcelain crab, Petrolisthes cinctipes and Petrolisthes manimaculis (Anomura: Porcellanidae).</title>
        <authorList>
            <person name="Angst P."/>
        </authorList>
    </citation>
    <scope>NUCLEOTIDE SEQUENCE</scope>
    <source>
        <strain evidence="2">PB745_02</strain>
        <tissue evidence="2">Gill</tissue>
    </source>
</reference>
<evidence type="ECO:0000313" key="3">
    <source>
        <dbReference type="Proteomes" id="UP001292094"/>
    </source>
</evidence>
<gene>
    <name evidence="2" type="ORF">Pmani_034305</name>
</gene>
<dbReference type="EMBL" id="JAWZYT010004672">
    <property type="protein sequence ID" value="KAK4292963.1"/>
    <property type="molecule type" value="Genomic_DNA"/>
</dbReference>
<organism evidence="2 3">
    <name type="scientific">Petrolisthes manimaculis</name>
    <dbReference type="NCBI Taxonomy" id="1843537"/>
    <lineage>
        <taxon>Eukaryota</taxon>
        <taxon>Metazoa</taxon>
        <taxon>Ecdysozoa</taxon>
        <taxon>Arthropoda</taxon>
        <taxon>Crustacea</taxon>
        <taxon>Multicrustacea</taxon>
        <taxon>Malacostraca</taxon>
        <taxon>Eumalacostraca</taxon>
        <taxon>Eucarida</taxon>
        <taxon>Decapoda</taxon>
        <taxon>Pleocyemata</taxon>
        <taxon>Anomura</taxon>
        <taxon>Galatheoidea</taxon>
        <taxon>Porcellanidae</taxon>
        <taxon>Petrolisthes</taxon>
    </lineage>
</organism>
<evidence type="ECO:0000313" key="2">
    <source>
        <dbReference type="EMBL" id="KAK4292963.1"/>
    </source>
</evidence>
<dbReference type="AlphaFoldDB" id="A0AAE1NN01"/>
<proteinExistence type="predicted"/>
<feature type="compositionally biased region" description="Polar residues" evidence="1">
    <location>
        <begin position="58"/>
        <end position="72"/>
    </location>
</feature>
<keyword evidence="3" id="KW-1185">Reference proteome</keyword>
<evidence type="ECO:0000256" key="1">
    <source>
        <dbReference type="SAM" id="MobiDB-lite"/>
    </source>
</evidence>
<protein>
    <submittedName>
        <fullName evidence="2">Uncharacterized protein</fullName>
    </submittedName>
</protein>